<protein>
    <submittedName>
        <fullName evidence="2">Protein kinase domain protein</fullName>
    </submittedName>
</protein>
<dbReference type="InterPro" id="IPR011009">
    <property type="entry name" value="Kinase-like_dom_sf"/>
</dbReference>
<evidence type="ECO:0000259" key="1">
    <source>
        <dbReference type="PROSITE" id="PS50011"/>
    </source>
</evidence>
<dbReference type="EMBL" id="MK250091">
    <property type="protein sequence ID" value="QDY52383.1"/>
    <property type="molecule type" value="Genomic_DNA"/>
</dbReference>
<dbReference type="PANTHER" id="PTHR44167:SF24">
    <property type="entry name" value="SERINE_THREONINE-PROTEIN KINASE CHK2"/>
    <property type="match status" value="1"/>
</dbReference>
<keyword evidence="2" id="KW-0808">Transferase</keyword>
<organism evidence="2">
    <name type="scientific">Mimiviridae sp. ChoanoV1</name>
    <dbReference type="NCBI Taxonomy" id="2596887"/>
    <lineage>
        <taxon>Viruses</taxon>
        <taxon>Varidnaviria</taxon>
        <taxon>Bamfordvirae</taxon>
        <taxon>Nucleocytoviricota</taxon>
        <taxon>Megaviricetes</taxon>
        <taxon>Imitervirales</taxon>
        <taxon>Schizomimiviridae</taxon>
    </lineage>
</organism>
<dbReference type="Pfam" id="PF00069">
    <property type="entry name" value="Pkinase"/>
    <property type="match status" value="1"/>
</dbReference>
<dbReference type="InterPro" id="IPR000719">
    <property type="entry name" value="Prot_kinase_dom"/>
</dbReference>
<name>A0A5B8HX04_9VIRU</name>
<dbReference type="SUPFAM" id="SSF56112">
    <property type="entry name" value="Protein kinase-like (PK-like)"/>
    <property type="match status" value="1"/>
</dbReference>
<keyword evidence="2" id="KW-0418">Kinase</keyword>
<dbReference type="Gene3D" id="1.10.510.10">
    <property type="entry name" value="Transferase(Phosphotransferase) domain 1"/>
    <property type="match status" value="1"/>
</dbReference>
<dbReference type="InterPro" id="IPR008271">
    <property type="entry name" value="Ser/Thr_kinase_AS"/>
</dbReference>
<dbReference type="PANTHER" id="PTHR44167">
    <property type="entry name" value="OVARIAN-SPECIFIC SERINE/THREONINE-PROTEIN KINASE LOK-RELATED"/>
    <property type="match status" value="1"/>
</dbReference>
<sequence>MSSNLLKTGSSSILLGKNKHKSFLPSKKGKMLKITKIDKGHNDLKYLNIIRKIPNYSKYYCIPDETSYLLKPSDQFYNSVKKMVQKENTNIFKGDLQCNYIDYAGDKDMHDTILYIQKYGDLTLWSSYSFILKFTKKILQAIMFLHQNKLCHLDIKPENIIVNVFKKRFKIIDFGFTSLEPFQDFIKKPKGTPYYFPKQFTSQKITEWHPEIKANDLEIKDGKFPFQKNYLLVYKIDSYCLGRTLFMLNYIYQDKKTYSCYNCERSGKEKLENIIQDLLENDVNKRLTITECYQKYFI</sequence>
<accession>A0A5B8HX04</accession>
<dbReference type="GO" id="GO:0004672">
    <property type="term" value="F:protein kinase activity"/>
    <property type="evidence" value="ECO:0007669"/>
    <property type="project" value="InterPro"/>
</dbReference>
<reference evidence="2" key="1">
    <citation type="submission" date="2018-11" db="EMBL/GenBank/DDBJ databases">
        <title>A distinct lineage of giant viruses engineers rhodopsin photosystems in predatory marine eukaryotes.</title>
        <authorList>
            <person name="Needham D.M."/>
            <person name="Yoshizawa S."/>
            <person name="Hosaka T."/>
            <person name="Poirier C."/>
            <person name="Choi C.-J."/>
            <person name="Hehenberger E."/>
            <person name="Irwin N.A.T."/>
            <person name="Wilken S."/>
            <person name="Yung C.-M."/>
            <person name="Bachy C."/>
            <person name="Kurihara R."/>
            <person name="Nakajima Y."/>
            <person name="Kojima K."/>
            <person name="Kimura-Someya T."/>
            <person name="Leonard G."/>
            <person name="Malmstrom R.R."/>
            <person name="Mende D."/>
            <person name="Olson D.K."/>
            <person name="Sudo Y."/>
            <person name="Sudek S."/>
            <person name="Richards T.A."/>
            <person name="DeLong E.F."/>
            <person name="Keeling P.J."/>
            <person name="Santoro A.E."/>
            <person name="Shirouzu M."/>
            <person name="Iwasaki W."/>
            <person name="Worden A.Z."/>
        </authorList>
    </citation>
    <scope>NUCLEOTIDE SEQUENCE</scope>
</reference>
<dbReference type="GO" id="GO:0005524">
    <property type="term" value="F:ATP binding"/>
    <property type="evidence" value="ECO:0007669"/>
    <property type="project" value="InterPro"/>
</dbReference>
<evidence type="ECO:0000313" key="2">
    <source>
        <dbReference type="EMBL" id="QDY52383.1"/>
    </source>
</evidence>
<feature type="domain" description="Protein kinase" evidence="1">
    <location>
        <begin position="1"/>
        <end position="298"/>
    </location>
</feature>
<dbReference type="PROSITE" id="PS50011">
    <property type="entry name" value="PROTEIN_KINASE_DOM"/>
    <property type="match status" value="1"/>
</dbReference>
<proteinExistence type="predicted"/>
<gene>
    <name evidence="2" type="ORF">7_31</name>
</gene>
<dbReference type="PROSITE" id="PS00108">
    <property type="entry name" value="PROTEIN_KINASE_ST"/>
    <property type="match status" value="1"/>
</dbReference>
<dbReference type="SMART" id="SM00220">
    <property type="entry name" value="S_TKc"/>
    <property type="match status" value="1"/>
</dbReference>